<feature type="transmembrane region" description="Helical" evidence="1">
    <location>
        <begin position="146"/>
        <end position="170"/>
    </location>
</feature>
<feature type="transmembrane region" description="Helical" evidence="1">
    <location>
        <begin position="234"/>
        <end position="260"/>
    </location>
</feature>
<protein>
    <submittedName>
        <fullName evidence="2">Uncharacterized membrane protein YjgN, DUF898 family</fullName>
    </submittedName>
</protein>
<dbReference type="EMBL" id="FUYM01000005">
    <property type="protein sequence ID" value="SKB72416.1"/>
    <property type="molecule type" value="Genomic_DNA"/>
</dbReference>
<sequence length="353" mass="39401">MADDQAGSAFRFNGNWREFAPIAFTNLLLMIVTLGIYRFWAKTRERRYLWSRTDFIGDPLEWTGTGLELFIGFLLVALLLFVPIIVLQFVVQGLAMRGQIGLAGLLMLVAYAGLIYLYGLARYRATRYRLSRTFWRGIRGGSDDRGWGYALTATWKTAVGAFVFGFLIPWSMTSLWNDRWNRLSFGNQGFAATADWRPIIGRFLLFYLLPIAGCIGGASLLLGSFDPSRPPNPAIFGAFLIGAFAVYFAIGIVAIVYYAAFLREAIGALALNRLQFAFTARTLDWIKLILGHIGLIIVTLGIGLIFIGYRNWSFFIRHMEASGEIDLAGLTQSTTEEPRQGEGLLDAFDVGAF</sequence>
<evidence type="ECO:0000313" key="3">
    <source>
        <dbReference type="Proteomes" id="UP000189818"/>
    </source>
</evidence>
<evidence type="ECO:0000313" key="2">
    <source>
        <dbReference type="EMBL" id="SKB72416.1"/>
    </source>
</evidence>
<keyword evidence="3" id="KW-1185">Reference proteome</keyword>
<feature type="transmembrane region" description="Helical" evidence="1">
    <location>
        <begin position="199"/>
        <end position="222"/>
    </location>
</feature>
<dbReference type="STRING" id="439228.SAMN06295920_105268"/>
<reference evidence="3" key="1">
    <citation type="submission" date="2017-02" db="EMBL/GenBank/DDBJ databases">
        <authorList>
            <person name="Varghese N."/>
            <person name="Submissions S."/>
        </authorList>
    </citation>
    <scope>NUCLEOTIDE SEQUENCE [LARGE SCALE GENOMIC DNA]</scope>
    <source>
        <strain evidence="3">UM2</strain>
    </source>
</reference>
<name>A0A1T5DL68_9SPHN</name>
<dbReference type="Proteomes" id="UP000189818">
    <property type="component" value="Unassembled WGS sequence"/>
</dbReference>
<organism evidence="2 3">
    <name type="scientific">Rhizorhabdus histidinilytica</name>
    <dbReference type="NCBI Taxonomy" id="439228"/>
    <lineage>
        <taxon>Bacteria</taxon>
        <taxon>Pseudomonadati</taxon>
        <taxon>Pseudomonadota</taxon>
        <taxon>Alphaproteobacteria</taxon>
        <taxon>Sphingomonadales</taxon>
        <taxon>Sphingomonadaceae</taxon>
        <taxon>Rhizorhabdus</taxon>
    </lineage>
</organism>
<feature type="transmembrane region" description="Helical" evidence="1">
    <location>
        <begin position="69"/>
        <end position="90"/>
    </location>
</feature>
<dbReference type="RefSeq" id="WP_079648628.1">
    <property type="nucleotide sequence ID" value="NZ_FUYM01000005.1"/>
</dbReference>
<keyword evidence="1" id="KW-0812">Transmembrane</keyword>
<dbReference type="OrthoDB" id="7462354at2"/>
<keyword evidence="1" id="KW-1133">Transmembrane helix</keyword>
<dbReference type="Pfam" id="PF05987">
    <property type="entry name" value="DUF898"/>
    <property type="match status" value="1"/>
</dbReference>
<feature type="transmembrane region" description="Helical" evidence="1">
    <location>
        <begin position="102"/>
        <end position="125"/>
    </location>
</feature>
<feature type="transmembrane region" description="Helical" evidence="1">
    <location>
        <begin position="289"/>
        <end position="309"/>
    </location>
</feature>
<evidence type="ECO:0000256" key="1">
    <source>
        <dbReference type="SAM" id="Phobius"/>
    </source>
</evidence>
<keyword evidence="1" id="KW-0472">Membrane</keyword>
<dbReference type="InterPro" id="IPR010295">
    <property type="entry name" value="DUF898"/>
</dbReference>
<feature type="transmembrane region" description="Helical" evidence="1">
    <location>
        <begin position="20"/>
        <end position="40"/>
    </location>
</feature>
<accession>A0A1T5DL68</accession>
<proteinExistence type="predicted"/>
<dbReference type="AlphaFoldDB" id="A0A1T5DL68"/>
<gene>
    <name evidence="2" type="ORF">SAMN06295920_105268</name>
</gene>